<feature type="region of interest" description="Disordered" evidence="9">
    <location>
        <begin position="613"/>
        <end position="637"/>
    </location>
</feature>
<dbReference type="GO" id="GO:0006508">
    <property type="term" value="P:proteolysis"/>
    <property type="evidence" value="ECO:0007669"/>
    <property type="project" value="InterPro"/>
</dbReference>
<keyword evidence="13" id="KW-1185">Reference proteome</keyword>
<dbReference type="GO" id="GO:0003676">
    <property type="term" value="F:nucleic acid binding"/>
    <property type="evidence" value="ECO:0007669"/>
    <property type="project" value="InterPro"/>
</dbReference>
<dbReference type="Gene3D" id="1.10.340.70">
    <property type="match status" value="1"/>
</dbReference>
<sequence length="1795" mass="210717">MSERYREKDWRRTNGHHDFATRHSSERSEYDEINATRQNQKRKRNASEERSDLEEESYERKVRRLNKVFSEDRLLHDNNTEELRTGVPTSLFIESHTTPQKLKNRNTNRVSFVTSTPMVVDETRENMDANINFYPRPRPNFRINYEHLTTKLKILCRLMRKIPDTSTVDEINTLLNEEFLQHNLSVENARTFARVQVKDALSAIQDVWLDITSWSAQEWNTDEAKVRAQSQLEACFDVIVNVWHELSSNVLIPEMKSKLWNTIFELDALYNKMLNICYYLHMKSMLTTVGVLNPIMNQSFSNGNNNSTNLHTNTRINETNQETVNNQTTIPLNASIPIESSERTFRVNPRREQRVNNEIENVERLGTPHKFDDTELKIVNTIKSWPNKYDGTQGNLVQCVESWLQRTTNIITPEKVLANIEWLLEGDALAWHKLFGTTIGNWEEYVNKMLSYINRERSQPEIEADFNDSRHNQKQKEDFVTYYTRLKAMSNRLTVPLSEEKLYERVKRGLRAEYFTCRITARDLTDLLAKCADYENNKKHGQEPERALTSESYEWMNNFKRREQNRDSFLNKAYERNSVKPFNRKYSTESRPHFSGERKKFWDRKKDKEREGRRFYQMTDSSGDDEEEETPELSRGHVRALHESDEEYINMREIEMKDYTQKLNMSKRDVERYQSYQRCTNCRYRGHTVDQCPDAKRGIWDEIFHKTTNSPTYNLNKEVDDLCQLFDNMQVNCSQINKIKNEKKEINVSNYTIKEIEQIQWVTLPNLIKRDDGRQLLLKCMILDIESVCLVDTGADISVLGKGAESILEKSNLLPAYREIIVRTAGGERHPGVVKKLAVTYENETKLLQFVYAPTIKIPIALGMNFLNAWGIKLMKMSKRETNLRLLDGYECDMNEIAEEISEEEEQEEIYELTEEEKAKVNEAMNDIKFSEGDSIGLQKIIQHHIDTGDAPPVFSMPYRFNPNVKEKIQAIIDRWLALGVIEPSISEWRLPIVTVVKPDKSLRLCLDARKLNALTKRDLHMPPNVLHKKGNLPQKAKYFLRLDFNEAFLQTELTPESRRKTAFALPGIGEFQFVRMPFGLTNSPATQSRLMERIFENTMTNYVTHYLDDVVIMGNTFDHLVENLKVVSKRLKECGLTVSRKKTSEVLRRVRILGHIIDEKGIHVDTRKTKAIREWIKPATGKEMQRFLGFINWYRRFVKNFASVAAPLYEISKNKVISNEDWTVERTQRFELLKDLMCNTPVLRTPDWSKPMLIQTDASDEGVGAVLTQTDDEGFEYVIEYYSYKFNKAERKYGATEKEMLAVLKAIRKFKYYTDFNELTIVTDHYALKHLLNMKLLNGRLARWILELQPYVNNITHRAGKLMTVADAISRAQYKSEGEREIKLVETADTWYEEFQEEILENPDNYPQYVVDQNRILRKIPWRRNEFEDDYRILPRPEEICFLIKRAHERTCHAGIKGTLYEIKKHYWWPAMINDVRDNLRECTECISIKYPNYNVKVPLGEFRVPRDTMDTLSIDVKGTLPRAERHQYRNIITAIDLLSRYAWAKKVTDCTSGKLVEFIKEIIQKQGKKPKRIYHDNGRAFMAKEFQEFLFQNNIISLPTAIYNPKANPVERFNRSLTEAIRFEIIKDVNHHSVWSTSLAKIVKQLNERVNSVTGYSPYEVHYGRSPNPETNDDPPTNNETHIRIKRKARNRSILRYLQNCKQYNNRALNREFTLGELVMVRVFHLSNTEKNVAGKLYPPYNLARILSKILSHDYKILKTNGESVVVNANHLKKIPNVLIDKLTYLFENFNQE</sequence>
<accession>A0A9J6BLH2</accession>
<dbReference type="InterPro" id="IPR043502">
    <property type="entry name" value="DNA/RNA_pol_sf"/>
</dbReference>
<feature type="region of interest" description="Disordered" evidence="9">
    <location>
        <begin position="1660"/>
        <end position="1683"/>
    </location>
</feature>
<dbReference type="FunFam" id="3.10.20.370:FF:000001">
    <property type="entry name" value="Retrovirus-related Pol polyprotein from transposon 17.6-like protein"/>
    <property type="match status" value="1"/>
</dbReference>
<dbReference type="PROSITE" id="PS50878">
    <property type="entry name" value="RT_POL"/>
    <property type="match status" value="1"/>
</dbReference>
<dbReference type="InterPro" id="IPR050951">
    <property type="entry name" value="Retrovirus_Pol_polyprotein"/>
</dbReference>
<feature type="domain" description="Reverse transcriptase" evidence="10">
    <location>
        <begin position="977"/>
        <end position="1158"/>
    </location>
</feature>
<evidence type="ECO:0000256" key="2">
    <source>
        <dbReference type="ARBA" id="ARBA00022679"/>
    </source>
</evidence>
<dbReference type="InterPro" id="IPR021109">
    <property type="entry name" value="Peptidase_aspartic_dom_sf"/>
</dbReference>
<dbReference type="Gene3D" id="3.30.420.10">
    <property type="entry name" value="Ribonuclease H-like superfamily/Ribonuclease H"/>
    <property type="match status" value="1"/>
</dbReference>
<dbReference type="PROSITE" id="PS00141">
    <property type="entry name" value="ASP_PROTEASE"/>
    <property type="match status" value="1"/>
</dbReference>
<feature type="compositionally biased region" description="Acidic residues" evidence="9">
    <location>
        <begin position="622"/>
        <end position="631"/>
    </location>
</feature>
<dbReference type="InterPro" id="IPR041373">
    <property type="entry name" value="RT_RNaseH"/>
</dbReference>
<keyword evidence="6" id="KW-0378">Hydrolase</keyword>
<dbReference type="Gene3D" id="3.30.70.270">
    <property type="match status" value="2"/>
</dbReference>
<dbReference type="GO" id="GO:0015074">
    <property type="term" value="P:DNA integration"/>
    <property type="evidence" value="ECO:0007669"/>
    <property type="project" value="InterPro"/>
</dbReference>
<comment type="caution">
    <text evidence="12">The sequence shown here is derived from an EMBL/GenBank/DDBJ whole genome shotgun (WGS) entry which is preliminary data.</text>
</comment>
<dbReference type="Gene3D" id="3.10.10.10">
    <property type="entry name" value="HIV Type 1 Reverse Transcriptase, subunit A, domain 1"/>
    <property type="match status" value="1"/>
</dbReference>
<organism evidence="12 13">
    <name type="scientific">Polypedilum vanderplanki</name>
    <name type="common">Sleeping chironomid midge</name>
    <dbReference type="NCBI Taxonomy" id="319348"/>
    <lineage>
        <taxon>Eukaryota</taxon>
        <taxon>Metazoa</taxon>
        <taxon>Ecdysozoa</taxon>
        <taxon>Arthropoda</taxon>
        <taxon>Hexapoda</taxon>
        <taxon>Insecta</taxon>
        <taxon>Pterygota</taxon>
        <taxon>Neoptera</taxon>
        <taxon>Endopterygota</taxon>
        <taxon>Diptera</taxon>
        <taxon>Nematocera</taxon>
        <taxon>Chironomoidea</taxon>
        <taxon>Chironomidae</taxon>
        <taxon>Chironominae</taxon>
        <taxon>Polypedilum</taxon>
        <taxon>Polypedilum</taxon>
    </lineage>
</organism>
<keyword evidence="8" id="KW-0175">Coiled coil</keyword>
<feature type="compositionally biased region" description="Basic and acidic residues" evidence="9">
    <location>
        <begin position="1"/>
        <end position="30"/>
    </location>
</feature>
<dbReference type="Proteomes" id="UP001107558">
    <property type="component" value="Chromosome 3"/>
</dbReference>
<evidence type="ECO:0000256" key="6">
    <source>
        <dbReference type="ARBA" id="ARBA00022801"/>
    </source>
</evidence>
<dbReference type="InterPro" id="IPR041588">
    <property type="entry name" value="Integrase_H2C2"/>
</dbReference>
<dbReference type="PANTHER" id="PTHR37984:SF5">
    <property type="entry name" value="PROTEIN NYNRIN-LIKE"/>
    <property type="match status" value="1"/>
</dbReference>
<dbReference type="EMBL" id="JADBJN010000003">
    <property type="protein sequence ID" value="KAG5670721.1"/>
    <property type="molecule type" value="Genomic_DNA"/>
</dbReference>
<dbReference type="SUPFAM" id="SSF56672">
    <property type="entry name" value="DNA/RNA polymerases"/>
    <property type="match status" value="1"/>
</dbReference>
<evidence type="ECO:0000259" key="11">
    <source>
        <dbReference type="PROSITE" id="PS50994"/>
    </source>
</evidence>
<keyword evidence="3" id="KW-0548">Nucleotidyltransferase</keyword>
<evidence type="ECO:0000256" key="9">
    <source>
        <dbReference type="SAM" id="MobiDB-lite"/>
    </source>
</evidence>
<dbReference type="GO" id="GO:0004519">
    <property type="term" value="F:endonuclease activity"/>
    <property type="evidence" value="ECO:0007669"/>
    <property type="project" value="UniProtKB-KW"/>
</dbReference>
<dbReference type="CDD" id="cd09274">
    <property type="entry name" value="RNase_HI_RT_Ty3"/>
    <property type="match status" value="1"/>
</dbReference>
<dbReference type="CDD" id="cd00303">
    <property type="entry name" value="retropepsin_like"/>
    <property type="match status" value="1"/>
</dbReference>
<evidence type="ECO:0000313" key="12">
    <source>
        <dbReference type="EMBL" id="KAG5670721.1"/>
    </source>
</evidence>
<name>A0A9J6BLH2_POLVA</name>
<reference evidence="12" key="1">
    <citation type="submission" date="2021-03" db="EMBL/GenBank/DDBJ databases">
        <title>Chromosome level genome of the anhydrobiotic midge Polypedilum vanderplanki.</title>
        <authorList>
            <person name="Yoshida Y."/>
            <person name="Kikawada T."/>
            <person name="Gusev O."/>
        </authorList>
    </citation>
    <scope>NUCLEOTIDE SEQUENCE</scope>
    <source>
        <strain evidence="12">NIAS01</strain>
        <tissue evidence="12">Whole body or cell culture</tissue>
    </source>
</reference>
<dbReference type="InterPro" id="IPR001969">
    <property type="entry name" value="Aspartic_peptidase_AS"/>
</dbReference>
<evidence type="ECO:0000256" key="7">
    <source>
        <dbReference type="ARBA" id="ARBA00022918"/>
    </source>
</evidence>
<keyword evidence="2" id="KW-0808">Transferase</keyword>
<gene>
    <name evidence="12" type="ORF">PVAND_000965</name>
</gene>
<dbReference type="GO" id="GO:0003964">
    <property type="term" value="F:RNA-directed DNA polymerase activity"/>
    <property type="evidence" value="ECO:0007669"/>
    <property type="project" value="UniProtKB-KW"/>
</dbReference>
<keyword evidence="4" id="KW-0540">Nuclease</keyword>
<dbReference type="PROSITE" id="PS50994">
    <property type="entry name" value="INTEGRASE"/>
    <property type="match status" value="1"/>
</dbReference>
<dbReference type="SUPFAM" id="SSF50630">
    <property type="entry name" value="Acid proteases"/>
    <property type="match status" value="1"/>
</dbReference>
<dbReference type="SUPFAM" id="SSF53098">
    <property type="entry name" value="Ribonuclease H-like"/>
    <property type="match status" value="1"/>
</dbReference>
<dbReference type="Pfam" id="PF00665">
    <property type="entry name" value="rve"/>
    <property type="match status" value="1"/>
</dbReference>
<dbReference type="InterPro" id="IPR012337">
    <property type="entry name" value="RNaseH-like_sf"/>
</dbReference>
<evidence type="ECO:0000256" key="5">
    <source>
        <dbReference type="ARBA" id="ARBA00022759"/>
    </source>
</evidence>
<dbReference type="PANTHER" id="PTHR37984">
    <property type="entry name" value="PROTEIN CBG26694"/>
    <property type="match status" value="1"/>
</dbReference>
<dbReference type="InterPro" id="IPR001584">
    <property type="entry name" value="Integrase_cat-core"/>
</dbReference>
<dbReference type="OrthoDB" id="7761160at2759"/>
<dbReference type="InterPro" id="IPR043128">
    <property type="entry name" value="Rev_trsase/Diguanyl_cyclase"/>
</dbReference>
<dbReference type="FunFam" id="3.30.70.270:FF:000020">
    <property type="entry name" value="Transposon Tf2-6 polyprotein-like Protein"/>
    <property type="match status" value="1"/>
</dbReference>
<keyword evidence="7" id="KW-0695">RNA-directed DNA polymerase</keyword>
<dbReference type="EC" id="2.7.7.49" evidence="1"/>
<dbReference type="InterPro" id="IPR000477">
    <property type="entry name" value="RT_dom"/>
</dbReference>
<dbReference type="GO" id="GO:0004190">
    <property type="term" value="F:aspartic-type endopeptidase activity"/>
    <property type="evidence" value="ECO:0007669"/>
    <property type="project" value="InterPro"/>
</dbReference>
<feature type="coiled-coil region" evidence="8">
    <location>
        <begin position="887"/>
        <end position="924"/>
    </location>
</feature>
<evidence type="ECO:0000256" key="8">
    <source>
        <dbReference type="SAM" id="Coils"/>
    </source>
</evidence>
<evidence type="ECO:0000256" key="3">
    <source>
        <dbReference type="ARBA" id="ARBA00022695"/>
    </source>
</evidence>
<feature type="compositionally biased region" description="Low complexity" evidence="9">
    <location>
        <begin position="1669"/>
        <end position="1682"/>
    </location>
</feature>
<dbReference type="Gene3D" id="3.10.20.370">
    <property type="match status" value="1"/>
</dbReference>
<feature type="region of interest" description="Disordered" evidence="9">
    <location>
        <begin position="1"/>
        <end position="57"/>
    </location>
</feature>
<dbReference type="Pfam" id="PF17917">
    <property type="entry name" value="RT_RNaseH"/>
    <property type="match status" value="1"/>
</dbReference>
<evidence type="ECO:0000256" key="1">
    <source>
        <dbReference type="ARBA" id="ARBA00012493"/>
    </source>
</evidence>
<dbReference type="Pfam" id="PF00078">
    <property type="entry name" value="RVT_1"/>
    <property type="match status" value="1"/>
</dbReference>
<dbReference type="CDD" id="cd01647">
    <property type="entry name" value="RT_LTR"/>
    <property type="match status" value="1"/>
</dbReference>
<dbReference type="InterPro" id="IPR036397">
    <property type="entry name" value="RNaseH_sf"/>
</dbReference>
<dbReference type="GO" id="GO:0042575">
    <property type="term" value="C:DNA polymerase complex"/>
    <property type="evidence" value="ECO:0007669"/>
    <property type="project" value="UniProtKB-ARBA"/>
</dbReference>
<evidence type="ECO:0000259" key="10">
    <source>
        <dbReference type="PROSITE" id="PS50878"/>
    </source>
</evidence>
<evidence type="ECO:0000313" key="13">
    <source>
        <dbReference type="Proteomes" id="UP001107558"/>
    </source>
</evidence>
<protein>
    <recommendedName>
        <fullName evidence="1">RNA-directed DNA polymerase</fullName>
        <ecNumber evidence="1">2.7.7.49</ecNumber>
    </recommendedName>
</protein>
<dbReference type="Pfam" id="PF17921">
    <property type="entry name" value="Integrase_H2C2"/>
    <property type="match status" value="1"/>
</dbReference>
<proteinExistence type="predicted"/>
<feature type="domain" description="Integrase catalytic" evidence="11">
    <location>
        <begin position="1503"/>
        <end position="1668"/>
    </location>
</feature>
<evidence type="ECO:0000256" key="4">
    <source>
        <dbReference type="ARBA" id="ARBA00022722"/>
    </source>
</evidence>
<dbReference type="Gene3D" id="2.40.70.10">
    <property type="entry name" value="Acid Proteases"/>
    <property type="match status" value="1"/>
</dbReference>
<keyword evidence="5" id="KW-0255">Endonuclease</keyword>